<evidence type="ECO:0000313" key="2">
    <source>
        <dbReference type="Proteomes" id="UP000008983"/>
    </source>
</evidence>
<proteinExistence type="predicted"/>
<protein>
    <submittedName>
        <fullName evidence="1">Uncharacterized protein</fullName>
    </submittedName>
</protein>
<dbReference type="AlphaFoldDB" id="G0QWD3"/>
<accession>G0QWD3</accession>
<evidence type="ECO:0000313" key="1">
    <source>
        <dbReference type="EMBL" id="EGR30480.1"/>
    </source>
</evidence>
<name>G0QWD3_ICHMU</name>
<keyword evidence="2" id="KW-1185">Reference proteome</keyword>
<dbReference type="EMBL" id="GL983988">
    <property type="protein sequence ID" value="EGR30480.1"/>
    <property type="molecule type" value="Genomic_DNA"/>
</dbReference>
<feature type="non-terminal residue" evidence="1">
    <location>
        <position position="1"/>
    </location>
</feature>
<gene>
    <name evidence="1" type="ORF">IMG5_131060</name>
</gene>
<dbReference type="InParanoid" id="G0QWD3"/>
<reference evidence="1 2" key="1">
    <citation type="submission" date="2011-07" db="EMBL/GenBank/DDBJ databases">
        <authorList>
            <person name="Coyne R."/>
            <person name="Brami D."/>
            <person name="Johnson J."/>
            <person name="Hostetler J."/>
            <person name="Hannick L."/>
            <person name="Clark T."/>
            <person name="Cassidy-Hanley D."/>
            <person name="Inman J."/>
        </authorList>
    </citation>
    <scope>NUCLEOTIDE SEQUENCE [LARGE SCALE GENOMIC DNA]</scope>
    <source>
        <strain evidence="1 2">G5</strain>
    </source>
</reference>
<organism evidence="1 2">
    <name type="scientific">Ichthyophthirius multifiliis</name>
    <name type="common">White spot disease agent</name>
    <name type="synonym">Ich</name>
    <dbReference type="NCBI Taxonomy" id="5932"/>
    <lineage>
        <taxon>Eukaryota</taxon>
        <taxon>Sar</taxon>
        <taxon>Alveolata</taxon>
        <taxon>Ciliophora</taxon>
        <taxon>Intramacronucleata</taxon>
        <taxon>Oligohymenophorea</taxon>
        <taxon>Hymenostomatida</taxon>
        <taxon>Ophryoglenina</taxon>
        <taxon>Ichthyophthirius</taxon>
    </lineage>
</organism>
<sequence length="111" mass="13709">FDVYLKKTFANNHFLKCKILNKEIQHQAHSLLFKFKFIQEITHLYYYFHLNLGVIMKMLRNQKQMNYVLYLYKIQINLIFHVNQNYQLNKINQKNLNILQFLHLHVQLQLI</sequence>
<dbReference type="Proteomes" id="UP000008983">
    <property type="component" value="Unassembled WGS sequence"/>
</dbReference>
<dbReference type="RefSeq" id="XP_004032067.1">
    <property type="nucleotide sequence ID" value="XM_004032019.1"/>
</dbReference>
<dbReference type="GeneID" id="14906591"/>